<feature type="compositionally biased region" description="Low complexity" evidence="1">
    <location>
        <begin position="112"/>
        <end position="121"/>
    </location>
</feature>
<reference evidence="2" key="2">
    <citation type="submission" date="2017-10" db="EMBL/GenBank/DDBJ databases">
        <title>Ladona fulva Genome sequencing and assembly.</title>
        <authorList>
            <person name="Murali S."/>
            <person name="Richards S."/>
            <person name="Bandaranaike D."/>
            <person name="Bellair M."/>
            <person name="Blankenburg K."/>
            <person name="Chao H."/>
            <person name="Dinh H."/>
            <person name="Doddapaneni H."/>
            <person name="Dugan-Rocha S."/>
            <person name="Elkadiri S."/>
            <person name="Gnanaolivu R."/>
            <person name="Hernandez B."/>
            <person name="Skinner E."/>
            <person name="Javaid M."/>
            <person name="Lee S."/>
            <person name="Li M."/>
            <person name="Ming W."/>
            <person name="Munidasa M."/>
            <person name="Muniz J."/>
            <person name="Nguyen L."/>
            <person name="Hughes D."/>
            <person name="Osuji N."/>
            <person name="Pu L.-L."/>
            <person name="Puazo M."/>
            <person name="Qu C."/>
            <person name="Quiroz J."/>
            <person name="Raj R."/>
            <person name="Weissenberger G."/>
            <person name="Xin Y."/>
            <person name="Zou X."/>
            <person name="Han Y."/>
            <person name="Worley K."/>
            <person name="Muzny D."/>
            <person name="Gibbs R."/>
        </authorList>
    </citation>
    <scope>NUCLEOTIDE SEQUENCE</scope>
    <source>
        <strain evidence="2">Sampled in the wild</strain>
    </source>
</reference>
<protein>
    <submittedName>
        <fullName evidence="2">Uncharacterized protein</fullName>
    </submittedName>
</protein>
<name>A0A8K0KQ27_LADFU</name>
<dbReference type="OrthoDB" id="75343at2759"/>
<evidence type="ECO:0000313" key="2">
    <source>
        <dbReference type="EMBL" id="KAG8238722.1"/>
    </source>
</evidence>
<dbReference type="Proteomes" id="UP000792457">
    <property type="component" value="Unassembled WGS sequence"/>
</dbReference>
<sequence length="186" mass="21749">MRPDCRSISFAWQRGSQNSNPQNTNLPVRRRNLDKFENVKDPRNPFTNERSLRSTLLNFTLPAVSVHSRQAVRVGAERISKTLRDVRVTFDSLSQKFRRSTRRRVPLKNELSPRTPNTTPRTRSRRLLGRTPTKLYSPFGIDTPRRREGPHQRRSSVRGCHDNEKPISNPHLDAYTRHISANRRIF</sequence>
<accession>A0A8K0KQ27</accession>
<comment type="caution">
    <text evidence="2">The sequence shown here is derived from an EMBL/GenBank/DDBJ whole genome shotgun (WGS) entry which is preliminary data.</text>
</comment>
<proteinExistence type="predicted"/>
<evidence type="ECO:0000256" key="1">
    <source>
        <dbReference type="SAM" id="MobiDB-lite"/>
    </source>
</evidence>
<gene>
    <name evidence="2" type="ORF">J437_LFUL015281</name>
</gene>
<keyword evidence="3" id="KW-1185">Reference proteome</keyword>
<dbReference type="AlphaFoldDB" id="A0A8K0KQ27"/>
<evidence type="ECO:0000313" key="3">
    <source>
        <dbReference type="Proteomes" id="UP000792457"/>
    </source>
</evidence>
<reference evidence="2" key="1">
    <citation type="submission" date="2013-04" db="EMBL/GenBank/DDBJ databases">
        <authorList>
            <person name="Qu J."/>
            <person name="Murali S.C."/>
            <person name="Bandaranaike D."/>
            <person name="Bellair M."/>
            <person name="Blankenburg K."/>
            <person name="Chao H."/>
            <person name="Dinh H."/>
            <person name="Doddapaneni H."/>
            <person name="Downs B."/>
            <person name="Dugan-Rocha S."/>
            <person name="Elkadiri S."/>
            <person name="Gnanaolivu R.D."/>
            <person name="Hernandez B."/>
            <person name="Javaid M."/>
            <person name="Jayaseelan J.C."/>
            <person name="Lee S."/>
            <person name="Li M."/>
            <person name="Ming W."/>
            <person name="Munidasa M."/>
            <person name="Muniz J."/>
            <person name="Nguyen L."/>
            <person name="Ongeri F."/>
            <person name="Osuji N."/>
            <person name="Pu L.-L."/>
            <person name="Puazo M."/>
            <person name="Qu C."/>
            <person name="Quiroz J."/>
            <person name="Raj R."/>
            <person name="Weissenberger G."/>
            <person name="Xin Y."/>
            <person name="Zou X."/>
            <person name="Han Y."/>
            <person name="Richards S."/>
            <person name="Worley K."/>
            <person name="Muzny D."/>
            <person name="Gibbs R."/>
        </authorList>
    </citation>
    <scope>NUCLEOTIDE SEQUENCE</scope>
    <source>
        <strain evidence="2">Sampled in the wild</strain>
    </source>
</reference>
<organism evidence="2 3">
    <name type="scientific">Ladona fulva</name>
    <name type="common">Scarce chaser dragonfly</name>
    <name type="synonym">Libellula fulva</name>
    <dbReference type="NCBI Taxonomy" id="123851"/>
    <lineage>
        <taxon>Eukaryota</taxon>
        <taxon>Metazoa</taxon>
        <taxon>Ecdysozoa</taxon>
        <taxon>Arthropoda</taxon>
        <taxon>Hexapoda</taxon>
        <taxon>Insecta</taxon>
        <taxon>Pterygota</taxon>
        <taxon>Palaeoptera</taxon>
        <taxon>Odonata</taxon>
        <taxon>Epiprocta</taxon>
        <taxon>Anisoptera</taxon>
        <taxon>Libelluloidea</taxon>
        <taxon>Libellulidae</taxon>
        <taxon>Ladona</taxon>
    </lineage>
</organism>
<feature type="region of interest" description="Disordered" evidence="1">
    <location>
        <begin position="100"/>
        <end position="171"/>
    </location>
</feature>
<dbReference type="EMBL" id="KZ309420">
    <property type="protein sequence ID" value="KAG8238722.1"/>
    <property type="molecule type" value="Genomic_DNA"/>
</dbReference>